<dbReference type="GO" id="GO:0004497">
    <property type="term" value="F:monooxygenase activity"/>
    <property type="evidence" value="ECO:0007669"/>
    <property type="project" value="InterPro"/>
</dbReference>
<evidence type="ECO:0000256" key="6">
    <source>
        <dbReference type="ARBA" id="ARBA00023002"/>
    </source>
</evidence>
<feature type="domain" description="FAD-binding" evidence="7">
    <location>
        <begin position="6"/>
        <end position="347"/>
    </location>
</feature>
<evidence type="ECO:0000256" key="3">
    <source>
        <dbReference type="ARBA" id="ARBA00007992"/>
    </source>
</evidence>
<dbReference type="InParanoid" id="W3WGT6"/>
<evidence type="ECO:0000256" key="1">
    <source>
        <dbReference type="ARBA" id="ARBA00001974"/>
    </source>
</evidence>
<accession>W3WGT6</accession>
<dbReference type="EMBL" id="KI912123">
    <property type="protein sequence ID" value="ETS73113.1"/>
    <property type="molecule type" value="Genomic_DNA"/>
</dbReference>
<comment type="pathway">
    <text evidence="2">Secondary metabolite biosynthesis.</text>
</comment>
<dbReference type="InterPro" id="IPR002938">
    <property type="entry name" value="FAD-bd"/>
</dbReference>
<dbReference type="PANTHER" id="PTHR47356:SF2">
    <property type="entry name" value="FAD-BINDING DOMAIN-CONTAINING PROTEIN-RELATED"/>
    <property type="match status" value="1"/>
</dbReference>
<dbReference type="Pfam" id="PF01494">
    <property type="entry name" value="FAD_binding_3"/>
    <property type="match status" value="1"/>
</dbReference>
<evidence type="ECO:0000256" key="2">
    <source>
        <dbReference type="ARBA" id="ARBA00005179"/>
    </source>
</evidence>
<evidence type="ECO:0000313" key="8">
    <source>
        <dbReference type="EMBL" id="ETS73113.1"/>
    </source>
</evidence>
<dbReference type="Proteomes" id="UP000030651">
    <property type="component" value="Unassembled WGS sequence"/>
</dbReference>
<proteinExistence type="inferred from homology"/>
<dbReference type="SUPFAM" id="SSF51905">
    <property type="entry name" value="FAD/NAD(P)-binding domain"/>
    <property type="match status" value="1"/>
</dbReference>
<dbReference type="STRING" id="1229662.W3WGT6"/>
<protein>
    <recommendedName>
        <fullName evidence="7">FAD-binding domain-containing protein</fullName>
    </recommendedName>
</protein>
<evidence type="ECO:0000313" key="9">
    <source>
        <dbReference type="Proteomes" id="UP000030651"/>
    </source>
</evidence>
<dbReference type="GO" id="GO:0071949">
    <property type="term" value="F:FAD binding"/>
    <property type="evidence" value="ECO:0007669"/>
    <property type="project" value="InterPro"/>
</dbReference>
<dbReference type="OMA" id="SHEDYGM"/>
<gene>
    <name evidence="8" type="ORF">PFICI_15058</name>
</gene>
<dbReference type="RefSeq" id="XP_007841830.1">
    <property type="nucleotide sequence ID" value="XM_007843639.1"/>
</dbReference>
<dbReference type="HOGENOM" id="CLU_009665_12_2_1"/>
<keyword evidence="5" id="KW-0274">FAD</keyword>
<evidence type="ECO:0000256" key="5">
    <source>
        <dbReference type="ARBA" id="ARBA00022827"/>
    </source>
</evidence>
<dbReference type="KEGG" id="pfy:PFICI_15058"/>
<dbReference type="AlphaFoldDB" id="W3WGT6"/>
<comment type="cofactor">
    <cofactor evidence="1">
        <name>FAD</name>
        <dbReference type="ChEBI" id="CHEBI:57692"/>
    </cofactor>
</comment>
<organism evidence="8 9">
    <name type="scientific">Pestalotiopsis fici (strain W106-1 / CGMCC3.15140)</name>
    <dbReference type="NCBI Taxonomy" id="1229662"/>
    <lineage>
        <taxon>Eukaryota</taxon>
        <taxon>Fungi</taxon>
        <taxon>Dikarya</taxon>
        <taxon>Ascomycota</taxon>
        <taxon>Pezizomycotina</taxon>
        <taxon>Sordariomycetes</taxon>
        <taxon>Xylariomycetidae</taxon>
        <taxon>Amphisphaeriales</taxon>
        <taxon>Sporocadaceae</taxon>
        <taxon>Pestalotiopsis</taxon>
    </lineage>
</organism>
<dbReference type="Gene3D" id="3.50.50.60">
    <property type="entry name" value="FAD/NAD(P)-binding domain"/>
    <property type="match status" value="1"/>
</dbReference>
<sequence>MSSPFKVIVVGGGPVGLITAHALSRAQIDFTVLEARPQIVEEAGAALIISATGLRVLGQLGLLNALDLAGCDLTRWTRIDHDRNDLGDVLTLQFTKENHGRYPFLIARDALTKVLYESLSPADQARILPSMKVCEVQTSDTGVVVKCTNGTTVEGNILIGADGAHSIVRESVRNLALQKNDAFENVDHRVNSDNPFLTTYRCMWLRFPTTSDMIPGRVLETHGPRFAIQQFCSVKEGFTAMYELFDEPTRKRSRYTKADAQAFISRWGHIPAGAGGTVQDLYQASTSHGVVDLEEGVLEHWSWDRIVLVGDAAHKFTPSIGQGANNGIIDVVVLMNQLTKVLKESQSQDPAKLLITDELTSAFKHY</sequence>
<dbReference type="InterPro" id="IPR050562">
    <property type="entry name" value="FAD_mOase_fung"/>
</dbReference>
<dbReference type="PANTHER" id="PTHR47356">
    <property type="entry name" value="FAD-DEPENDENT MONOOXYGENASE ASQG-RELATED"/>
    <property type="match status" value="1"/>
</dbReference>
<dbReference type="OrthoDB" id="2431938at2759"/>
<keyword evidence="6" id="KW-0560">Oxidoreductase</keyword>
<evidence type="ECO:0000259" key="7">
    <source>
        <dbReference type="Pfam" id="PF01494"/>
    </source>
</evidence>
<dbReference type="GeneID" id="19280071"/>
<keyword evidence="4" id="KW-0285">Flavoprotein</keyword>
<keyword evidence="9" id="KW-1185">Reference proteome</keyword>
<reference evidence="9" key="1">
    <citation type="journal article" date="2015" name="BMC Genomics">
        <title>Genomic and transcriptomic analysis of the endophytic fungus Pestalotiopsis fici reveals its lifestyle and high potential for synthesis of natural products.</title>
        <authorList>
            <person name="Wang X."/>
            <person name="Zhang X."/>
            <person name="Liu L."/>
            <person name="Xiang M."/>
            <person name="Wang W."/>
            <person name="Sun X."/>
            <person name="Che Y."/>
            <person name="Guo L."/>
            <person name="Liu G."/>
            <person name="Guo L."/>
            <person name="Wang C."/>
            <person name="Yin W.B."/>
            <person name="Stadler M."/>
            <person name="Zhang X."/>
            <person name="Liu X."/>
        </authorList>
    </citation>
    <scope>NUCLEOTIDE SEQUENCE [LARGE SCALE GENOMIC DNA]</scope>
    <source>
        <strain evidence="9">W106-1 / CGMCC3.15140</strain>
    </source>
</reference>
<evidence type="ECO:0000256" key="4">
    <source>
        <dbReference type="ARBA" id="ARBA00022630"/>
    </source>
</evidence>
<dbReference type="PRINTS" id="PR00420">
    <property type="entry name" value="RNGMNOXGNASE"/>
</dbReference>
<dbReference type="eggNOG" id="ENOG502RZRP">
    <property type="taxonomic scope" value="Eukaryota"/>
</dbReference>
<dbReference type="InterPro" id="IPR036188">
    <property type="entry name" value="FAD/NAD-bd_sf"/>
</dbReference>
<comment type="similarity">
    <text evidence="3">Belongs to the paxM FAD-dependent monooxygenase family.</text>
</comment>
<name>W3WGT6_PESFW</name>